<comment type="caution">
    <text evidence="2">The sequence shown here is derived from an EMBL/GenBank/DDBJ whole genome shotgun (WGS) entry which is preliminary data.</text>
</comment>
<dbReference type="InterPro" id="IPR011646">
    <property type="entry name" value="KAP_P-loop"/>
</dbReference>
<accession>A0A644Y339</accession>
<feature type="domain" description="KAP NTPase" evidence="1">
    <location>
        <begin position="37"/>
        <end position="301"/>
    </location>
</feature>
<gene>
    <name evidence="2" type="ORF">SDC9_69421</name>
</gene>
<sequence length="523" mass="61574">MEYYFEPDDKLDRERYAKFLETLLLRCDDYRREDSDGAYVIALDSPWGTGKTRFVKMLRNYLEGREPKLINGKVDQSIIPSPSEDRMFDVIYYNAWDTDFCENALEPLLSTIINSDVFADIRKDAKKKEIWDCFVRFAKGALDYSIEMMPATTPLGYVIKMIFAGYKKTKEKPEAPFAAYEEQKKTYRKFADHFEKVISATGKRLLIIVDELDRCRPTYAIQTLELVKHLFNVPGLKFIFALDIEQLSHSVQTVYGQNMDAQGYLCRFFDYFAKIPAPDRRAFIYSLIKHVDKRKEIFDSKSTYQTSNKPYEVFMDYAYSMIRYASLSFRDITTLFETFEIMLDSFLGRYRSIDAFIFYFYLLFLKFKFPSLYNILISENVDPSDVDKYLEGHKQIFIDSTLRGQLEIFMMNDRLEQAGFSVYPLDYRSEIPLDSYGGINSITIKENGEKHHFKFQRITGGGVKKKQARIFECDGNICLNYMFYYEDMRKWSKIKKLTPAQYFRRQLEMFDFVLPAGEAKAGR</sequence>
<dbReference type="SUPFAM" id="SSF52540">
    <property type="entry name" value="P-loop containing nucleoside triphosphate hydrolases"/>
    <property type="match status" value="1"/>
</dbReference>
<dbReference type="InterPro" id="IPR027417">
    <property type="entry name" value="P-loop_NTPase"/>
</dbReference>
<dbReference type="Pfam" id="PF07693">
    <property type="entry name" value="KAP_NTPase"/>
    <property type="match status" value="1"/>
</dbReference>
<evidence type="ECO:0000259" key="1">
    <source>
        <dbReference type="Pfam" id="PF07693"/>
    </source>
</evidence>
<proteinExistence type="predicted"/>
<evidence type="ECO:0000313" key="2">
    <source>
        <dbReference type="EMBL" id="MPM22960.1"/>
    </source>
</evidence>
<dbReference type="EMBL" id="VSSQ01003926">
    <property type="protein sequence ID" value="MPM22960.1"/>
    <property type="molecule type" value="Genomic_DNA"/>
</dbReference>
<organism evidence="2">
    <name type="scientific">bioreactor metagenome</name>
    <dbReference type="NCBI Taxonomy" id="1076179"/>
    <lineage>
        <taxon>unclassified sequences</taxon>
        <taxon>metagenomes</taxon>
        <taxon>ecological metagenomes</taxon>
    </lineage>
</organism>
<reference evidence="2" key="1">
    <citation type="submission" date="2019-08" db="EMBL/GenBank/DDBJ databases">
        <authorList>
            <person name="Kucharzyk K."/>
            <person name="Murdoch R.W."/>
            <person name="Higgins S."/>
            <person name="Loffler F."/>
        </authorList>
    </citation>
    <scope>NUCLEOTIDE SEQUENCE</scope>
</reference>
<protein>
    <recommendedName>
        <fullName evidence="1">KAP NTPase domain-containing protein</fullName>
    </recommendedName>
</protein>
<dbReference type="Gene3D" id="3.40.50.300">
    <property type="entry name" value="P-loop containing nucleotide triphosphate hydrolases"/>
    <property type="match status" value="1"/>
</dbReference>
<name>A0A644Y339_9ZZZZ</name>
<dbReference type="AlphaFoldDB" id="A0A644Y339"/>